<dbReference type="Pfam" id="PF14223">
    <property type="entry name" value="Retrotran_gag_2"/>
    <property type="match status" value="1"/>
</dbReference>
<dbReference type="InterPro" id="IPR054722">
    <property type="entry name" value="PolX-like_BBD"/>
</dbReference>
<dbReference type="EMBL" id="JAIVGD010000018">
    <property type="protein sequence ID" value="KAH0754544.1"/>
    <property type="molecule type" value="Genomic_DNA"/>
</dbReference>
<dbReference type="Pfam" id="PF22936">
    <property type="entry name" value="Pol_BBD"/>
    <property type="match status" value="1"/>
</dbReference>
<organism evidence="2 3">
    <name type="scientific">Solanum tuberosum</name>
    <name type="common">Potato</name>
    <dbReference type="NCBI Taxonomy" id="4113"/>
    <lineage>
        <taxon>Eukaryota</taxon>
        <taxon>Viridiplantae</taxon>
        <taxon>Streptophyta</taxon>
        <taxon>Embryophyta</taxon>
        <taxon>Tracheophyta</taxon>
        <taxon>Spermatophyta</taxon>
        <taxon>Magnoliopsida</taxon>
        <taxon>eudicotyledons</taxon>
        <taxon>Gunneridae</taxon>
        <taxon>Pentapetalae</taxon>
        <taxon>asterids</taxon>
        <taxon>lamiids</taxon>
        <taxon>Solanales</taxon>
        <taxon>Solanaceae</taxon>
        <taxon>Solanoideae</taxon>
        <taxon>Solaneae</taxon>
        <taxon>Solanum</taxon>
    </lineage>
</organism>
<protein>
    <recommendedName>
        <fullName evidence="1">Retrovirus-related Pol polyprotein from transposon TNT 1-94-like beta-barrel domain-containing protein</fullName>
    </recommendedName>
</protein>
<evidence type="ECO:0000313" key="2">
    <source>
        <dbReference type="EMBL" id="KAH0754544.1"/>
    </source>
</evidence>
<keyword evidence="3" id="KW-1185">Reference proteome</keyword>
<dbReference type="Proteomes" id="UP000826656">
    <property type="component" value="Unassembled WGS sequence"/>
</dbReference>
<evidence type="ECO:0000259" key="1">
    <source>
        <dbReference type="Pfam" id="PF22936"/>
    </source>
</evidence>
<dbReference type="PANTHER" id="PTHR47592">
    <property type="entry name" value="PBF68 PROTEIN"/>
    <property type="match status" value="1"/>
</dbReference>
<comment type="caution">
    <text evidence="2">The sequence shown here is derived from an EMBL/GenBank/DDBJ whole genome shotgun (WGS) entry which is preliminary data.</text>
</comment>
<sequence>MATIEKNADVKMGDLNKPFRFNGNHFKRWKGKVLFYLSLLNVSYVLTEKNPNKVDITSMNDDETISHLEKVEKTYSSAKKIWKALQSKYDTEEARVKKYAASRFFRFQMVDNKSVVDQAQNFIMIVGELRSKEVKIGDNLIVCGIVDKLPPSWKEFQNTMRHKQKETSLETLIMKIRMEEEARGQDALLQIEESNIITKSGHIARFYRFRKRGPNPQANVTEEPFVAVITDINMVENVDGWWADSGANRHVCNDKNWFKKYTHFEEPKTIMFGDAHTTQVLEREMSNCVLLLEGF</sequence>
<accession>A0ABQ7URS2</accession>
<reference evidence="2 3" key="1">
    <citation type="journal article" date="2021" name="bioRxiv">
        <title>Chromosome-scale and haplotype-resolved genome assembly of a tetraploid potato cultivar.</title>
        <authorList>
            <person name="Sun H."/>
            <person name="Jiao W.-B."/>
            <person name="Krause K."/>
            <person name="Campoy J.A."/>
            <person name="Goel M."/>
            <person name="Folz-Donahue K."/>
            <person name="Kukat C."/>
            <person name="Huettel B."/>
            <person name="Schneeberger K."/>
        </authorList>
    </citation>
    <scope>NUCLEOTIDE SEQUENCE [LARGE SCALE GENOMIC DNA]</scope>
    <source>
        <strain evidence="2">SolTubOtavaFocal</strain>
        <tissue evidence="2">Leaves</tissue>
    </source>
</reference>
<evidence type="ECO:0000313" key="3">
    <source>
        <dbReference type="Proteomes" id="UP000826656"/>
    </source>
</evidence>
<name>A0ABQ7URS2_SOLTU</name>
<dbReference type="PANTHER" id="PTHR47592:SF27">
    <property type="entry name" value="OS08G0421700 PROTEIN"/>
    <property type="match status" value="1"/>
</dbReference>
<feature type="domain" description="Retrovirus-related Pol polyprotein from transposon TNT 1-94-like beta-barrel" evidence="1">
    <location>
        <begin position="241"/>
        <end position="281"/>
    </location>
</feature>
<proteinExistence type="predicted"/>
<gene>
    <name evidence="2" type="ORF">KY290_024814</name>
</gene>